<dbReference type="Ensembl" id="ENSSGRT00000060122.1">
    <property type="protein sequence ID" value="ENSSGRP00000056318.1"/>
    <property type="gene ID" value="ENSSGRG00000029458.1"/>
</dbReference>
<evidence type="ECO:0000256" key="6">
    <source>
        <dbReference type="ARBA" id="ARBA00058074"/>
    </source>
</evidence>
<proteinExistence type="predicted"/>
<dbReference type="GO" id="GO:0016020">
    <property type="term" value="C:membrane"/>
    <property type="evidence" value="ECO:0007669"/>
    <property type="project" value="InterPro"/>
</dbReference>
<evidence type="ECO:0000313" key="12">
    <source>
        <dbReference type="Proteomes" id="UP000472262"/>
    </source>
</evidence>
<dbReference type="FunFam" id="3.10.250.10:FF:000009">
    <property type="entry name" value="WC1"/>
    <property type="match status" value="1"/>
</dbReference>
<dbReference type="InterPro" id="IPR001190">
    <property type="entry name" value="SRCR"/>
</dbReference>
<keyword evidence="12" id="KW-1185">Reference proteome</keyword>
<dbReference type="Pfam" id="PF00530">
    <property type="entry name" value="SRCR"/>
    <property type="match status" value="5"/>
</dbReference>
<dbReference type="InParanoid" id="A0A672NZ71"/>
<dbReference type="OMA" id="VICTERI"/>
<evidence type="ECO:0000256" key="2">
    <source>
        <dbReference type="ARBA" id="ARBA00022737"/>
    </source>
</evidence>
<feature type="domain" description="SRCR" evidence="10">
    <location>
        <begin position="431"/>
        <end position="531"/>
    </location>
</feature>
<name>A0A672NZ71_SINGR</name>
<comment type="subunit">
    <text evidence="7">Interacts with LGALS1 and laminin.</text>
</comment>
<keyword evidence="3 9" id="KW-1015">Disulfide bond</keyword>
<dbReference type="InterPro" id="IPR036772">
    <property type="entry name" value="SRCR-like_dom_sf"/>
</dbReference>
<feature type="domain" description="SRCR" evidence="10">
    <location>
        <begin position="222"/>
        <end position="325"/>
    </location>
</feature>
<feature type="domain" description="SRCR" evidence="10">
    <location>
        <begin position="7"/>
        <end position="107"/>
    </location>
</feature>
<evidence type="ECO:0000259" key="10">
    <source>
        <dbReference type="PROSITE" id="PS50287"/>
    </source>
</evidence>
<sequence>MWLLASLRLINGHNSCFGRVEILYNGIWGTVCDNGWDLSDAAAVCREMGCGDVIEAKSSAHFGQGSGPVWISDLQCSDTDSSLRGCKSSGWGRGTCGHEKDAGVICKGECKPFNNNVRLVNSTNSCYGRVEVLRAGQWGTVCDDGWDASDAAVVCRQLGCGTVLEVKNAAYFGKGSGPIWMNNINCFGNEATLMSCSYNATPNRCDHEKDAGVICGYEASSVRLVDGSSSCSGRVQVLHNGIWGTVCYNGWDLLDANVVCSELGCGEAKEVKLAEYFGKSSGQIWLTKVKCFGYESSLTECPVGEADKWGQNMCLLDMYAGVICQSETRLVSGINSCSGRVQVLYDGTWGTVCDDGWDLSEAAVVCREIGCGDAIEVKSSAYFGEGSGQIWMDNVNCSGNESALSKCEYHELELNDCNHSEDAGVICQSVMRLVEGFDDCSGRVEVLHNGKWGTVCDYKWDGSDGAVVCKEMGCGNIKVLTYGAYFGATSGQIWMGNVNCNGEEASLSTCAIQGWGTHNCFFAEHAGVICGRELKIVNSC</sequence>
<feature type="disulfide bond" evidence="9">
    <location>
        <begin position="353"/>
        <end position="417"/>
    </location>
</feature>
<keyword evidence="5" id="KW-0325">Glycoprotein</keyword>
<dbReference type="AlphaFoldDB" id="A0A672NZ71"/>
<evidence type="ECO:0000256" key="8">
    <source>
        <dbReference type="ARBA" id="ARBA00069168"/>
    </source>
</evidence>
<organism evidence="11 12">
    <name type="scientific">Sinocyclocheilus grahami</name>
    <name type="common">Dianchi golden-line fish</name>
    <name type="synonym">Barbus grahami</name>
    <dbReference type="NCBI Taxonomy" id="75366"/>
    <lineage>
        <taxon>Eukaryota</taxon>
        <taxon>Metazoa</taxon>
        <taxon>Chordata</taxon>
        <taxon>Craniata</taxon>
        <taxon>Vertebrata</taxon>
        <taxon>Euteleostomi</taxon>
        <taxon>Actinopterygii</taxon>
        <taxon>Neopterygii</taxon>
        <taxon>Teleostei</taxon>
        <taxon>Ostariophysi</taxon>
        <taxon>Cypriniformes</taxon>
        <taxon>Cyprinidae</taxon>
        <taxon>Cyprininae</taxon>
        <taxon>Sinocyclocheilus</taxon>
    </lineage>
</organism>
<feature type="disulfide bond" evidence="9">
    <location>
        <begin position="32"/>
        <end position="96"/>
    </location>
</feature>
<protein>
    <recommendedName>
        <fullName evidence="8">Soluble scavenger receptor cysteine-rich domain-containing protein SSC5D</fullName>
    </recommendedName>
</protein>
<feature type="disulfide bond" evidence="9">
    <location>
        <begin position="291"/>
        <end position="301"/>
    </location>
</feature>
<dbReference type="Proteomes" id="UP000472262">
    <property type="component" value="Unassembled WGS sequence"/>
</dbReference>
<evidence type="ECO:0000256" key="1">
    <source>
        <dbReference type="ARBA" id="ARBA00022729"/>
    </source>
</evidence>
<feature type="disulfide bond" evidence="9">
    <location>
        <begin position="186"/>
        <end position="196"/>
    </location>
</feature>
<comment type="function">
    <text evidence="6">Binds to extracellular matrix proteins. Binds to pathogen-associated molecular patterns (PAMPs) present on the cell walls of Gram-positive and Gram-negative bacteria and fungi, behaving as a pattern recognition receptor (PRR). Induces bacterial and fungal aggregation and subsequent inhibition of PAMP-induced cytokine release. Does not possess intrinsic bactericidal activity. May play a role in the innate defense and homeostasis of certain epithelial surfaces.</text>
</comment>
<dbReference type="PRINTS" id="PR00258">
    <property type="entry name" value="SPERACTRCPTR"/>
</dbReference>
<keyword evidence="4" id="KW-0675">Receptor</keyword>
<feature type="disulfide bond" evidence="9">
    <location>
        <begin position="45"/>
        <end position="106"/>
    </location>
</feature>
<dbReference type="FunFam" id="3.10.250.10:FF:000006">
    <property type="entry name" value="neurotrypsin isoform X2"/>
    <property type="match status" value="1"/>
</dbReference>
<reference evidence="11" key="1">
    <citation type="submission" date="2025-08" db="UniProtKB">
        <authorList>
            <consortium name="Ensembl"/>
        </authorList>
    </citation>
    <scope>IDENTIFICATION</scope>
</reference>
<reference evidence="11" key="2">
    <citation type="submission" date="2025-09" db="UniProtKB">
        <authorList>
            <consortium name="Ensembl"/>
        </authorList>
    </citation>
    <scope>IDENTIFICATION</scope>
</reference>
<evidence type="ECO:0000256" key="3">
    <source>
        <dbReference type="ARBA" id="ARBA00023157"/>
    </source>
</evidence>
<dbReference type="FunFam" id="3.10.250.10:FF:000007">
    <property type="entry name" value="Soluble scavenger receptor cysteine-rich domain-containing protein SSC5D"/>
    <property type="match status" value="3"/>
</dbReference>
<dbReference type="PANTHER" id="PTHR48071:SF18">
    <property type="entry name" value="DELETED IN MALIGNANT BRAIN TUMORS 1 PROTEIN-RELATED"/>
    <property type="match status" value="1"/>
</dbReference>
<evidence type="ECO:0000256" key="4">
    <source>
        <dbReference type="ARBA" id="ARBA00023170"/>
    </source>
</evidence>
<keyword evidence="1" id="KW-0732">Signal</keyword>
<dbReference type="PANTHER" id="PTHR48071">
    <property type="entry name" value="SRCR DOMAIN-CONTAINING PROTEIN"/>
    <property type="match status" value="1"/>
</dbReference>
<dbReference type="SMART" id="SM00202">
    <property type="entry name" value="SR"/>
    <property type="match status" value="5"/>
</dbReference>
<evidence type="ECO:0000256" key="5">
    <source>
        <dbReference type="ARBA" id="ARBA00023180"/>
    </source>
</evidence>
<feature type="disulfide bond" evidence="9">
    <location>
        <begin position="366"/>
        <end position="427"/>
    </location>
</feature>
<feature type="domain" description="SRCR" evidence="10">
    <location>
        <begin position="117"/>
        <end position="216"/>
    </location>
</feature>
<evidence type="ECO:0000256" key="9">
    <source>
        <dbReference type="PROSITE-ProRule" id="PRU00196"/>
    </source>
</evidence>
<keyword evidence="2" id="KW-0677">Repeat</keyword>
<dbReference type="Gene3D" id="3.10.250.10">
    <property type="entry name" value="SRCR-like domain"/>
    <property type="match status" value="5"/>
</dbReference>
<evidence type="ECO:0000256" key="7">
    <source>
        <dbReference type="ARBA" id="ARBA00064153"/>
    </source>
</evidence>
<dbReference type="PROSITE" id="PS00420">
    <property type="entry name" value="SRCR_1"/>
    <property type="match status" value="4"/>
</dbReference>
<dbReference type="SUPFAM" id="SSF56487">
    <property type="entry name" value="SRCR-like"/>
    <property type="match status" value="5"/>
</dbReference>
<comment type="caution">
    <text evidence="9">Lacks conserved residue(s) required for the propagation of feature annotation.</text>
</comment>
<evidence type="ECO:0000313" key="11">
    <source>
        <dbReference type="Ensembl" id="ENSSGRP00000056318.1"/>
    </source>
</evidence>
<feature type="disulfide bond" evidence="9">
    <location>
        <begin position="397"/>
        <end position="407"/>
    </location>
</feature>
<feature type="domain" description="SRCR" evidence="10">
    <location>
        <begin position="328"/>
        <end position="428"/>
    </location>
</feature>
<feature type="disulfide bond" evidence="9">
    <location>
        <begin position="500"/>
        <end position="510"/>
    </location>
</feature>
<accession>A0A672NZ71</accession>
<feature type="disulfide bond" evidence="9">
    <location>
        <begin position="456"/>
        <end position="520"/>
    </location>
</feature>
<dbReference type="PROSITE" id="PS50287">
    <property type="entry name" value="SRCR_2"/>
    <property type="match status" value="5"/>
</dbReference>
<feature type="disulfide bond" evidence="9">
    <location>
        <begin position="76"/>
        <end position="86"/>
    </location>
</feature>
<feature type="disulfide bond" evidence="9">
    <location>
        <begin position="469"/>
        <end position="530"/>
    </location>
</feature>